<dbReference type="Proteomes" id="UP001557470">
    <property type="component" value="Unassembled WGS sequence"/>
</dbReference>
<feature type="chain" id="PRO_5044760137" description="TNFR-Cys domain-containing protein" evidence="9">
    <location>
        <begin position="22"/>
        <end position="313"/>
    </location>
</feature>
<organism evidence="11 12">
    <name type="scientific">Umbra pygmaea</name>
    <name type="common">Eastern mudminnow</name>
    <dbReference type="NCBI Taxonomy" id="75934"/>
    <lineage>
        <taxon>Eukaryota</taxon>
        <taxon>Metazoa</taxon>
        <taxon>Chordata</taxon>
        <taxon>Craniata</taxon>
        <taxon>Vertebrata</taxon>
        <taxon>Euteleostomi</taxon>
        <taxon>Actinopterygii</taxon>
        <taxon>Neopterygii</taxon>
        <taxon>Teleostei</taxon>
        <taxon>Protacanthopterygii</taxon>
        <taxon>Esociformes</taxon>
        <taxon>Umbridae</taxon>
        <taxon>Umbra</taxon>
    </lineage>
</organism>
<keyword evidence="3" id="KW-0053">Apoptosis</keyword>
<feature type="disulfide bond" evidence="8">
    <location>
        <begin position="69"/>
        <end position="84"/>
    </location>
</feature>
<evidence type="ECO:0000313" key="12">
    <source>
        <dbReference type="Proteomes" id="UP001557470"/>
    </source>
</evidence>
<feature type="signal peptide" evidence="9">
    <location>
        <begin position="1"/>
        <end position="21"/>
    </location>
</feature>
<evidence type="ECO:0000256" key="2">
    <source>
        <dbReference type="ARBA" id="ARBA00022525"/>
    </source>
</evidence>
<name>A0ABD0WFH6_UMBPY</name>
<keyword evidence="7" id="KW-0325">Glycoprotein</keyword>
<evidence type="ECO:0000259" key="10">
    <source>
        <dbReference type="PROSITE" id="PS50050"/>
    </source>
</evidence>
<keyword evidence="2" id="KW-0964">Secreted</keyword>
<protein>
    <recommendedName>
        <fullName evidence="10">TNFR-Cys domain-containing protein</fullName>
    </recommendedName>
</protein>
<dbReference type="SUPFAM" id="SSF57586">
    <property type="entry name" value="TNF receptor-like"/>
    <property type="match status" value="2"/>
</dbReference>
<comment type="caution">
    <text evidence="8">Lacks conserved residue(s) required for the propagation of feature annotation.</text>
</comment>
<evidence type="ECO:0000256" key="7">
    <source>
        <dbReference type="ARBA" id="ARBA00023180"/>
    </source>
</evidence>
<gene>
    <name evidence="11" type="ORF">UPYG_G00305420</name>
</gene>
<evidence type="ECO:0000256" key="8">
    <source>
        <dbReference type="PROSITE-ProRule" id="PRU00206"/>
    </source>
</evidence>
<dbReference type="PANTHER" id="PTHR23097">
    <property type="entry name" value="TUMOR NECROSIS FACTOR RECEPTOR SUPERFAMILY MEMBER"/>
    <property type="match status" value="1"/>
</dbReference>
<dbReference type="SMART" id="SM00208">
    <property type="entry name" value="TNFR"/>
    <property type="match status" value="4"/>
</dbReference>
<evidence type="ECO:0000313" key="11">
    <source>
        <dbReference type="EMBL" id="KAL0963366.1"/>
    </source>
</evidence>
<dbReference type="InterPro" id="IPR001368">
    <property type="entry name" value="TNFR/NGFR_Cys_rich_reg"/>
</dbReference>
<dbReference type="EMBL" id="JAGEUA010000010">
    <property type="protein sequence ID" value="KAL0963366.1"/>
    <property type="molecule type" value="Genomic_DNA"/>
</dbReference>
<dbReference type="AlphaFoldDB" id="A0ABD0WFH6"/>
<keyword evidence="4 9" id="KW-0732">Signal</keyword>
<dbReference type="GO" id="GO:0005576">
    <property type="term" value="C:extracellular region"/>
    <property type="evidence" value="ECO:0007669"/>
    <property type="project" value="UniProtKB-SubCell"/>
</dbReference>
<feature type="disulfide bond" evidence="8">
    <location>
        <begin position="91"/>
        <end position="109"/>
    </location>
</feature>
<evidence type="ECO:0000256" key="4">
    <source>
        <dbReference type="ARBA" id="ARBA00022729"/>
    </source>
</evidence>
<dbReference type="InterPro" id="IPR048522">
    <property type="entry name" value="Death_3_fish"/>
</dbReference>
<dbReference type="GO" id="GO:0006915">
    <property type="term" value="P:apoptotic process"/>
    <property type="evidence" value="ECO:0007669"/>
    <property type="project" value="UniProtKB-KW"/>
</dbReference>
<feature type="repeat" description="TNFR-Cys" evidence="8">
    <location>
        <begin position="110"/>
        <end position="146"/>
    </location>
</feature>
<evidence type="ECO:0000256" key="3">
    <source>
        <dbReference type="ARBA" id="ARBA00022703"/>
    </source>
</evidence>
<comment type="subcellular location">
    <subcellularLocation>
        <location evidence="1">Secreted</location>
    </subcellularLocation>
</comment>
<accession>A0ABD0WFH6</accession>
<feature type="domain" description="TNFR-Cys" evidence="10">
    <location>
        <begin position="68"/>
        <end position="109"/>
    </location>
</feature>
<comment type="caution">
    <text evidence="11">The sequence shown here is derived from an EMBL/GenBank/DDBJ whole genome shotgun (WGS) entry which is preliminary data.</text>
</comment>
<evidence type="ECO:0000256" key="5">
    <source>
        <dbReference type="ARBA" id="ARBA00022737"/>
    </source>
</evidence>
<keyword evidence="5" id="KW-0677">Repeat</keyword>
<dbReference type="InterPro" id="IPR052459">
    <property type="entry name" value="TNFRSF_decoy_receptor"/>
</dbReference>
<evidence type="ECO:0000256" key="9">
    <source>
        <dbReference type="SAM" id="SignalP"/>
    </source>
</evidence>
<reference evidence="11 12" key="1">
    <citation type="submission" date="2024-06" db="EMBL/GenBank/DDBJ databases">
        <authorList>
            <person name="Pan Q."/>
            <person name="Wen M."/>
            <person name="Jouanno E."/>
            <person name="Zahm M."/>
            <person name="Klopp C."/>
            <person name="Cabau C."/>
            <person name="Louis A."/>
            <person name="Berthelot C."/>
            <person name="Parey E."/>
            <person name="Roest Crollius H."/>
            <person name="Montfort J."/>
            <person name="Robinson-Rechavi M."/>
            <person name="Bouchez O."/>
            <person name="Lampietro C."/>
            <person name="Lopez Roques C."/>
            <person name="Donnadieu C."/>
            <person name="Postlethwait J."/>
            <person name="Bobe J."/>
            <person name="Verreycken H."/>
            <person name="Guiguen Y."/>
        </authorList>
    </citation>
    <scope>NUCLEOTIDE SEQUENCE [LARGE SCALE GENOMIC DNA]</scope>
    <source>
        <strain evidence="11">Up_M1</strain>
        <tissue evidence="11">Testis</tissue>
    </source>
</reference>
<dbReference type="Pfam" id="PF00020">
    <property type="entry name" value="TNFR_c6"/>
    <property type="match status" value="2"/>
</dbReference>
<dbReference type="PROSITE" id="PS50050">
    <property type="entry name" value="TNFR_NGFR_2"/>
    <property type="match status" value="2"/>
</dbReference>
<dbReference type="Pfam" id="PF21733">
    <property type="entry name" value="Death_3"/>
    <property type="match status" value="1"/>
</dbReference>
<feature type="domain" description="TNFR-Cys" evidence="10">
    <location>
        <begin position="110"/>
        <end position="146"/>
    </location>
</feature>
<feature type="disulfide bond" evidence="8">
    <location>
        <begin position="128"/>
        <end position="146"/>
    </location>
</feature>
<keyword evidence="6 8" id="KW-1015">Disulfide bond</keyword>
<feature type="repeat" description="TNFR-Cys" evidence="8">
    <location>
        <begin position="68"/>
        <end position="109"/>
    </location>
</feature>
<dbReference type="Gene3D" id="2.10.50.10">
    <property type="entry name" value="Tumor Necrosis Factor Receptor, subunit A, domain 2"/>
    <property type="match status" value="2"/>
</dbReference>
<sequence length="313" mass="35362">MMFPILVVLLAVGSIITFVCGSIITFQNTPTYQYLEPTTGKLLTCNRCPAGSHMLKHCSSTKQTECKPCPSNHYTGDWNYLPKCLYCSTFCGEHQTVKEECSRFNNRVCACEEGFYSDNDFCIRHRECPLGHGVKQKGTAESDTVCEKCPDGSFSSKYSSTDPCTNHTDCASLGRKSVIRGACWHDNICVHSCEDLKDGGVFKVIKSFLPDFFEFHKIKLARLRKLVGKLTNGVEKEGHNKRMLLDRLQGWVRDAKVEDLKGFTEILRRTHLNLIADRIERKIREINEGSNCNPIINVTPHHCDIVEDISPTE</sequence>
<evidence type="ECO:0000256" key="6">
    <source>
        <dbReference type="ARBA" id="ARBA00023157"/>
    </source>
</evidence>
<dbReference type="PANTHER" id="PTHR23097:SF90">
    <property type="entry name" value="TUMOR NECROSIS FACTOR RECEPTOR SUPERFAMILY MEMBER 11B"/>
    <property type="match status" value="1"/>
</dbReference>
<proteinExistence type="predicted"/>
<keyword evidence="12" id="KW-1185">Reference proteome</keyword>
<evidence type="ECO:0000256" key="1">
    <source>
        <dbReference type="ARBA" id="ARBA00004613"/>
    </source>
</evidence>